<organism evidence="1 2">
    <name type="scientific">Vibrio vulnificus</name>
    <dbReference type="NCBI Taxonomy" id="672"/>
    <lineage>
        <taxon>Bacteria</taxon>
        <taxon>Pseudomonadati</taxon>
        <taxon>Pseudomonadota</taxon>
        <taxon>Gammaproteobacteria</taxon>
        <taxon>Vibrionales</taxon>
        <taxon>Vibrionaceae</taxon>
        <taxon>Vibrio</taxon>
    </lineage>
</organism>
<evidence type="ECO:0000313" key="1">
    <source>
        <dbReference type="EMBL" id="POB48662.1"/>
    </source>
</evidence>
<accession>A0A2S3R4M8</accession>
<proteinExistence type="predicted"/>
<evidence type="ECO:0000313" key="2">
    <source>
        <dbReference type="Proteomes" id="UP000237466"/>
    </source>
</evidence>
<comment type="caution">
    <text evidence="1">The sequence shown here is derived from an EMBL/GenBank/DDBJ whole genome shotgun (WGS) entry which is preliminary data.</text>
</comment>
<dbReference type="InterPro" id="IPR002591">
    <property type="entry name" value="Phosphodiest/P_Trfase"/>
</dbReference>
<dbReference type="SUPFAM" id="SSF53649">
    <property type="entry name" value="Alkaline phosphatase-like"/>
    <property type="match status" value="1"/>
</dbReference>
<reference evidence="1 2" key="1">
    <citation type="journal article" date="2018" name="Front. Microbiol.">
        <title>Phylogeny of Vibrio vulnificus from the Analysis of the Core-Genome: Implications for Intra-Species Taxonomy.</title>
        <authorList>
            <person name="Roig F.J."/>
            <person name="Gonzalez-Candelas F."/>
            <person name="Sanjuan E."/>
            <person name="Fouz B."/>
            <person name="Feil E.J."/>
            <person name="Llorens C."/>
            <person name="Baker-Austin C."/>
            <person name="Oliver J.D."/>
            <person name="Danin-Poleg Y."/>
            <person name="Gibas C.J."/>
            <person name="Kashi Y."/>
            <person name="Gulig P.A."/>
            <person name="Morrison S.S."/>
            <person name="Amaro C."/>
        </authorList>
    </citation>
    <scope>NUCLEOTIDE SEQUENCE [LARGE SCALE GENOMIC DNA]</scope>
    <source>
        <strain evidence="1 2">CECT4608</strain>
    </source>
</reference>
<sequence length="995" mass="112627">MRLSPSLTFAYASSLHFAHRLTQSANTKNLKEKLFMLRSKAIGLVLASVAGTMPAPLLAEVGNTPVFGGLFNSSEVLKNQVVSSLSYSTRFARDVTLFTIGGMTLETYLLTLPLDTSVKARVMKQIADPSYAIPLGYFLYQYYDRYSGLGNEDEFRNYLFQVYDKQALTGFQHSLFQVEHATSVETKQHEKDQAHQEGIKVDGDFIAALVTVYDALVQIGEWQDQETLPEQYRYLTQSAEDLALVAKIEPIVLNILQQVASGMDEGEMKHALNAIIEDGKPEHKNKVNNKAQAITVTLIDFVRLNVLKAYRQFVYQDERQQALDHWLQEAFDDDPESLLAFLASQQQRRLAVQVTVDGLQQGLLEGLVSPNKPFISTAYDKHLEWQAGSDQRPDGQKPAHKQQMRFLQTLATQPYQDPYYLPFFKRLYQNHEDSIARVGISSTPTISVRNLPIIKTGARVEGEGGTGIPNFHFVDRHEDRAYYFFGNDALQLDRIMQKNRVQTMFDRLVYLKTLNCNAQYDWNAHTTYDGLVNLGAGEALRDFGEKRCLRELNERAKVEVVLQQMRSDLIRDVVDYQEIPFWDIYTRLTRKWKIEQDLTSFSKLDAKGMPDYTLVYNPWPDHFAHFVGPFSDEIIMPTGELNRLDYWLGALENAYQQAGVYERTLWGMAGDHGLSPVYRTLNPEKAIFEPLQRTLGYPLVMRKISSDEGEGPKMTNALNFPSNKGVDVVVASTAGGNFMLDFFNSNQSWQTQPLYQELTQWRPVNAGSEPVIDIVNWSVKTLADSLDYLAVRETACSAEHCKVRLIATRNGKRVDEFVEKVGEKYAYFAAKGQPSLLEVSTLNPYLPTLSEDEEKQRTLALQRCLGVDSQRPETWCDKAQWRALTRFTTRPDSVVQLAHLYLEERAGTINLFPKEGVGYNTKVPGRHAGESYLEKDAFIGFWGAPIGNNTAPFTSEENGSLAPTLYEYLTGESVVAGENGWGFPSLLNKLGIESF</sequence>
<dbReference type="EMBL" id="PDGH01000068">
    <property type="protein sequence ID" value="POB48662.1"/>
    <property type="molecule type" value="Genomic_DNA"/>
</dbReference>
<gene>
    <name evidence="1" type="ORF">CRN52_07995</name>
</gene>
<name>A0A2S3R4M8_VIBVL</name>
<dbReference type="InterPro" id="IPR017850">
    <property type="entry name" value="Alkaline_phosphatase_core_sf"/>
</dbReference>
<dbReference type="Gene3D" id="3.40.720.10">
    <property type="entry name" value="Alkaline Phosphatase, subunit A"/>
    <property type="match status" value="1"/>
</dbReference>
<protein>
    <submittedName>
        <fullName evidence="1">Nucleotide pyrophosphatase</fullName>
    </submittedName>
</protein>
<dbReference type="AlphaFoldDB" id="A0A2S3R4M8"/>
<dbReference type="Proteomes" id="UP000237466">
    <property type="component" value="Unassembled WGS sequence"/>
</dbReference>
<dbReference type="Pfam" id="PF01663">
    <property type="entry name" value="Phosphodiest"/>
    <property type="match status" value="1"/>
</dbReference>